<comment type="caution">
    <text evidence="2">The sequence shown here is derived from an EMBL/GenBank/DDBJ whole genome shotgun (WGS) entry which is preliminary data.</text>
</comment>
<proteinExistence type="predicted"/>
<reference evidence="3" key="1">
    <citation type="journal article" date="2019" name="Int. J. Syst. Evol. Microbiol.">
        <title>The Global Catalogue of Microorganisms (GCM) 10K type strain sequencing project: providing services to taxonomists for standard genome sequencing and annotation.</title>
        <authorList>
            <consortium name="The Broad Institute Genomics Platform"/>
            <consortium name="The Broad Institute Genome Sequencing Center for Infectious Disease"/>
            <person name="Wu L."/>
            <person name="Ma J."/>
        </authorList>
    </citation>
    <scope>NUCLEOTIDE SEQUENCE [LARGE SCALE GENOMIC DNA]</scope>
    <source>
        <strain evidence="3">JCM 17250</strain>
    </source>
</reference>
<dbReference type="Gene3D" id="1.10.3210.10">
    <property type="entry name" value="Hypothetical protein af1432"/>
    <property type="match status" value="1"/>
</dbReference>
<dbReference type="SMART" id="SM00471">
    <property type="entry name" value="HDc"/>
    <property type="match status" value="1"/>
</dbReference>
<dbReference type="PANTHER" id="PTHR43155:SF2">
    <property type="entry name" value="CYCLIC DI-GMP PHOSPHODIESTERASE PA4108"/>
    <property type="match status" value="1"/>
</dbReference>
<dbReference type="InterPro" id="IPR037522">
    <property type="entry name" value="HD_GYP_dom"/>
</dbReference>
<dbReference type="Pfam" id="PF13487">
    <property type="entry name" value="HD_5"/>
    <property type="match status" value="1"/>
</dbReference>
<feature type="domain" description="HD-GYP" evidence="1">
    <location>
        <begin position="124"/>
        <end position="319"/>
    </location>
</feature>
<name>A0ABP7VY68_9BACI</name>
<dbReference type="InterPro" id="IPR003607">
    <property type="entry name" value="HD/PDEase_dom"/>
</dbReference>
<dbReference type="PROSITE" id="PS51832">
    <property type="entry name" value="HD_GYP"/>
    <property type="match status" value="1"/>
</dbReference>
<dbReference type="CDD" id="cd00077">
    <property type="entry name" value="HDc"/>
    <property type="match status" value="1"/>
</dbReference>
<gene>
    <name evidence="2" type="ORF">GCM10022410_22210</name>
</gene>
<dbReference type="SUPFAM" id="SSF109604">
    <property type="entry name" value="HD-domain/PDEase-like"/>
    <property type="match status" value="1"/>
</dbReference>
<dbReference type="RefSeq" id="WP_344913178.1">
    <property type="nucleotide sequence ID" value="NZ_BAABDL010000120.1"/>
</dbReference>
<evidence type="ECO:0000313" key="2">
    <source>
        <dbReference type="EMBL" id="GAA4076967.1"/>
    </source>
</evidence>
<dbReference type="Proteomes" id="UP001501734">
    <property type="component" value="Unassembled WGS sequence"/>
</dbReference>
<dbReference type="PANTHER" id="PTHR43155">
    <property type="entry name" value="CYCLIC DI-GMP PHOSPHODIESTERASE PA4108-RELATED"/>
    <property type="match status" value="1"/>
</dbReference>
<protein>
    <submittedName>
        <fullName evidence="2">HD-GYP domain-containing protein</fullName>
    </submittedName>
</protein>
<accession>A0ABP7VY68</accession>
<keyword evidence="3" id="KW-1185">Reference proteome</keyword>
<dbReference type="EMBL" id="BAABDL010000120">
    <property type="protein sequence ID" value="GAA4076967.1"/>
    <property type="molecule type" value="Genomic_DNA"/>
</dbReference>
<evidence type="ECO:0000313" key="3">
    <source>
        <dbReference type="Proteomes" id="UP001501734"/>
    </source>
</evidence>
<organism evidence="2 3">
    <name type="scientific">Amphibacillus indicireducens</name>
    <dbReference type="NCBI Taxonomy" id="1076330"/>
    <lineage>
        <taxon>Bacteria</taxon>
        <taxon>Bacillati</taxon>
        <taxon>Bacillota</taxon>
        <taxon>Bacilli</taxon>
        <taxon>Bacillales</taxon>
        <taxon>Bacillaceae</taxon>
        <taxon>Amphibacillus</taxon>
    </lineage>
</organism>
<evidence type="ECO:0000259" key="1">
    <source>
        <dbReference type="PROSITE" id="PS51832"/>
    </source>
</evidence>
<sequence>MFVHPNQLVEKCLIVSDVFGQTNYPIIEKDTVVTTTHIKVLNSFLIDRVEVSPKLANGEPYKPTKVLPIDQELIKRREVKKKVVPFDDHYLKVVKDYQKMFNHWQSGKALDINQVRQMIVPLIERVDENQAAIFLLGKQTTKEEYLYQHSVAVSLLAVILAKRLGFEKESTQIGLAALLADSGMAKVNQRILNHHGKLSPAEFAEIKKHPTFSYRMIEKNPALTQSAKLAVLQHHERVNGRGYPLGIDKTKINPYAKIISIADAYHAMTSYRSYQAKRPFYQVIAEMKKEADQQFDARYLKVFMTCLEDALLEEKVYLSNGQTGNVVALRFSSYPEVIIQIHGTHEILSMLEQENLKIESLIHS</sequence>